<comment type="caution">
    <text evidence="1">The sequence shown here is derived from an EMBL/GenBank/DDBJ whole genome shotgun (WGS) entry which is preliminary data.</text>
</comment>
<dbReference type="Proteomes" id="UP000541444">
    <property type="component" value="Unassembled WGS sequence"/>
</dbReference>
<organism evidence="1 2">
    <name type="scientific">Kingdonia uniflora</name>
    <dbReference type="NCBI Taxonomy" id="39325"/>
    <lineage>
        <taxon>Eukaryota</taxon>
        <taxon>Viridiplantae</taxon>
        <taxon>Streptophyta</taxon>
        <taxon>Embryophyta</taxon>
        <taxon>Tracheophyta</taxon>
        <taxon>Spermatophyta</taxon>
        <taxon>Magnoliopsida</taxon>
        <taxon>Ranunculales</taxon>
        <taxon>Circaeasteraceae</taxon>
        <taxon>Kingdonia</taxon>
    </lineage>
</organism>
<sequence length="90" mass="10109">MEEFANRRAIKDYGYHLAVTTLMKIGEAKERDEGDVMFQVKPVEIVFLATKTMPDYDYVHGENPIFHEQGAFEGREGCEGSVHGDGNPMG</sequence>
<proteinExistence type="predicted"/>
<evidence type="ECO:0000313" key="2">
    <source>
        <dbReference type="Proteomes" id="UP000541444"/>
    </source>
</evidence>
<reference evidence="1 2" key="1">
    <citation type="journal article" date="2020" name="IScience">
        <title>Genome Sequencing of the Endangered Kingdonia uniflora (Circaeasteraceae, Ranunculales) Reveals Potential Mechanisms of Evolutionary Specialization.</title>
        <authorList>
            <person name="Sun Y."/>
            <person name="Deng T."/>
            <person name="Zhang A."/>
            <person name="Moore M.J."/>
            <person name="Landis J.B."/>
            <person name="Lin N."/>
            <person name="Zhang H."/>
            <person name="Zhang X."/>
            <person name="Huang J."/>
            <person name="Zhang X."/>
            <person name="Sun H."/>
            <person name="Wang H."/>
        </authorList>
    </citation>
    <scope>NUCLEOTIDE SEQUENCE [LARGE SCALE GENOMIC DNA]</scope>
    <source>
        <strain evidence="1">TB1705</strain>
        <tissue evidence="1">Leaf</tissue>
    </source>
</reference>
<dbReference type="AlphaFoldDB" id="A0A7J7P7E2"/>
<evidence type="ECO:0000313" key="1">
    <source>
        <dbReference type="EMBL" id="KAF6175349.1"/>
    </source>
</evidence>
<dbReference type="OrthoDB" id="1162399at2759"/>
<keyword evidence="2" id="KW-1185">Reference proteome</keyword>
<gene>
    <name evidence="1" type="ORF">GIB67_021854</name>
</gene>
<name>A0A7J7P7E2_9MAGN</name>
<dbReference type="EMBL" id="JACGCM010000192">
    <property type="protein sequence ID" value="KAF6175349.1"/>
    <property type="molecule type" value="Genomic_DNA"/>
</dbReference>
<accession>A0A7J7P7E2</accession>
<protein>
    <submittedName>
        <fullName evidence="1">Uncharacterized protein</fullName>
    </submittedName>
</protein>